<sequence>MIDVSQWRSSIGVWNYCQAASSRPANGCHSHSFKAAVDSKSGSTTSREKTSKLPVALSLFVLLLLSLLRYVKLNFISPTATIGSSSDLIYYLVLLLLLLSGDVELNPGPMIDDQPDIFLLLQWLEPLVDWQSFGLVLPGITQQDITTIQDFAIDAKESKLGLFSKWLKKNPTATWRDVLNALTKREEINLLQTINDQLQVHQCTGGDTDAPTSTVPVVSTVSSSVSVINKPITSTTLGNTPSAILRMNYATLVDAITNSLQKVTDALYAKELIPQQTKQEMLVQAVDNYTKAANLMNVIEKQLESSFNPEQYLIDICNVLINQQHCTLTDIATSVLHQLGQAIPDNISSESNSIRGNKII</sequence>
<name>A0A1X7TC62_AMPQE</name>
<dbReference type="InParanoid" id="A0A1X7TC62"/>
<evidence type="ECO:0008006" key="2">
    <source>
        <dbReference type="Google" id="ProtNLM"/>
    </source>
</evidence>
<dbReference type="AlphaFoldDB" id="A0A1X7TC62"/>
<dbReference type="EnsemblMetazoa" id="Aqu2.1.12159_001">
    <property type="protein sequence ID" value="Aqu2.1.12159_001"/>
    <property type="gene ID" value="Aqu2.1.12159"/>
</dbReference>
<reference evidence="1" key="1">
    <citation type="submission" date="2017-05" db="UniProtKB">
        <authorList>
            <consortium name="EnsemblMetazoa"/>
        </authorList>
    </citation>
    <scope>IDENTIFICATION</scope>
</reference>
<protein>
    <recommendedName>
        <fullName evidence="2">Death domain-containing protein</fullName>
    </recommendedName>
</protein>
<organism evidence="1">
    <name type="scientific">Amphimedon queenslandica</name>
    <name type="common">Sponge</name>
    <dbReference type="NCBI Taxonomy" id="400682"/>
    <lineage>
        <taxon>Eukaryota</taxon>
        <taxon>Metazoa</taxon>
        <taxon>Porifera</taxon>
        <taxon>Demospongiae</taxon>
        <taxon>Heteroscleromorpha</taxon>
        <taxon>Haplosclerida</taxon>
        <taxon>Niphatidae</taxon>
        <taxon>Amphimedon</taxon>
    </lineage>
</organism>
<evidence type="ECO:0000313" key="1">
    <source>
        <dbReference type="EnsemblMetazoa" id="Aqu2.1.12159_001"/>
    </source>
</evidence>
<proteinExistence type="predicted"/>
<accession>A0A1X7TC62</accession>